<dbReference type="InterPro" id="IPR006127">
    <property type="entry name" value="ZnuA-like"/>
</dbReference>
<dbReference type="InterPro" id="IPR035520">
    <property type="entry name" value="ZnuA"/>
</dbReference>
<dbReference type="PANTHER" id="PTHR42953:SF3">
    <property type="entry name" value="HIGH-AFFINITY ZINC UPTAKE SYSTEM PROTEIN ZNUA"/>
    <property type="match status" value="1"/>
</dbReference>
<proteinExistence type="inferred from homology"/>
<evidence type="ECO:0000256" key="4">
    <source>
        <dbReference type="ARBA" id="ARBA00022448"/>
    </source>
</evidence>
<keyword evidence="8" id="KW-0862">Zinc</keyword>
<keyword evidence="10" id="KW-0406">Ion transport</keyword>
<evidence type="ECO:0000256" key="11">
    <source>
        <dbReference type="ARBA" id="ARBA00023157"/>
    </source>
</evidence>
<evidence type="ECO:0000256" key="13">
    <source>
        <dbReference type="SAM" id="SignalP"/>
    </source>
</evidence>
<dbReference type="CDD" id="cd01019">
    <property type="entry name" value="ZnuA"/>
    <property type="match status" value="1"/>
</dbReference>
<dbReference type="AlphaFoldDB" id="A0A074JK56"/>
<protein>
    <recommendedName>
        <fullName evidence="3">High-affinity zinc uptake system protein ZnuA</fullName>
    </recommendedName>
</protein>
<dbReference type="RefSeq" id="WP_038072627.1">
    <property type="nucleotide sequence ID" value="NZ_AUND01000001.1"/>
</dbReference>
<dbReference type="GO" id="GO:0042597">
    <property type="term" value="C:periplasmic space"/>
    <property type="evidence" value="ECO:0007669"/>
    <property type="project" value="UniProtKB-SubCell"/>
</dbReference>
<dbReference type="Proteomes" id="UP000027432">
    <property type="component" value="Unassembled WGS sequence"/>
</dbReference>
<comment type="subcellular location">
    <subcellularLocation>
        <location evidence="1">Periplasm</location>
    </subcellularLocation>
</comment>
<feature type="region of interest" description="Disordered" evidence="12">
    <location>
        <begin position="107"/>
        <end position="155"/>
    </location>
</feature>
<dbReference type="GO" id="GO:0046872">
    <property type="term" value="F:metal ion binding"/>
    <property type="evidence" value="ECO:0007669"/>
    <property type="project" value="UniProtKB-KW"/>
</dbReference>
<dbReference type="InterPro" id="IPR050492">
    <property type="entry name" value="Bact_metal-bind_prot9"/>
</dbReference>
<dbReference type="eggNOG" id="COG4531">
    <property type="taxonomic scope" value="Bacteria"/>
</dbReference>
<accession>A0A074JK56</accession>
<evidence type="ECO:0000256" key="3">
    <source>
        <dbReference type="ARBA" id="ARBA00015915"/>
    </source>
</evidence>
<keyword evidence="4" id="KW-0813">Transport</keyword>
<dbReference type="Gene3D" id="3.40.50.1980">
    <property type="entry name" value="Nitrogenase molybdenum iron protein domain"/>
    <property type="match status" value="2"/>
</dbReference>
<evidence type="ECO:0000313" key="14">
    <source>
        <dbReference type="EMBL" id="KEO56255.1"/>
    </source>
</evidence>
<organism evidence="14 15">
    <name type="scientific">Thioclava pacifica DSM 10166</name>
    <dbReference type="NCBI Taxonomy" id="1353537"/>
    <lineage>
        <taxon>Bacteria</taxon>
        <taxon>Pseudomonadati</taxon>
        <taxon>Pseudomonadota</taxon>
        <taxon>Alphaproteobacteria</taxon>
        <taxon>Rhodobacterales</taxon>
        <taxon>Paracoccaceae</taxon>
        <taxon>Thioclava</taxon>
    </lineage>
</organism>
<dbReference type="EMBL" id="AUND01000001">
    <property type="protein sequence ID" value="KEO56255.1"/>
    <property type="molecule type" value="Genomic_DNA"/>
</dbReference>
<evidence type="ECO:0000256" key="7">
    <source>
        <dbReference type="ARBA" id="ARBA00022764"/>
    </source>
</evidence>
<dbReference type="OrthoDB" id="7346865at2"/>
<dbReference type="PANTHER" id="PTHR42953">
    <property type="entry name" value="HIGH-AFFINITY ZINC UPTAKE SYSTEM PROTEIN ZNUA-RELATED"/>
    <property type="match status" value="1"/>
</dbReference>
<gene>
    <name evidence="14" type="ORF">TP2_01660</name>
</gene>
<dbReference type="SUPFAM" id="SSF53807">
    <property type="entry name" value="Helical backbone' metal receptor"/>
    <property type="match status" value="1"/>
</dbReference>
<keyword evidence="6 13" id="KW-0732">Signal</keyword>
<name>A0A074JK56_9RHOB</name>
<evidence type="ECO:0000313" key="15">
    <source>
        <dbReference type="Proteomes" id="UP000027432"/>
    </source>
</evidence>
<feature type="signal peptide" evidence="13">
    <location>
        <begin position="1"/>
        <end position="21"/>
    </location>
</feature>
<dbReference type="Pfam" id="PF01297">
    <property type="entry name" value="ZnuA"/>
    <property type="match status" value="1"/>
</dbReference>
<dbReference type="GO" id="GO:0006829">
    <property type="term" value="P:zinc ion transport"/>
    <property type="evidence" value="ECO:0007669"/>
    <property type="project" value="UniProtKB-KW"/>
</dbReference>
<reference evidence="14 15" key="1">
    <citation type="submission" date="2013-07" db="EMBL/GenBank/DDBJ databases">
        <title>Thioclava pacifica DSM 10166 Genome Sequencing.</title>
        <authorList>
            <person name="Lai Q."/>
            <person name="Shao Z."/>
        </authorList>
    </citation>
    <scope>NUCLEOTIDE SEQUENCE [LARGE SCALE GENOMIC DNA]</scope>
    <source>
        <strain evidence="14 15">DSM 10166</strain>
    </source>
</reference>
<evidence type="ECO:0000256" key="12">
    <source>
        <dbReference type="SAM" id="MobiDB-lite"/>
    </source>
</evidence>
<evidence type="ECO:0000256" key="10">
    <source>
        <dbReference type="ARBA" id="ARBA00023065"/>
    </source>
</evidence>
<feature type="compositionally biased region" description="Basic and acidic residues" evidence="12">
    <location>
        <begin position="113"/>
        <end position="151"/>
    </location>
</feature>
<keyword evidence="5" id="KW-0479">Metal-binding</keyword>
<feature type="chain" id="PRO_5001694889" description="High-affinity zinc uptake system protein ZnuA" evidence="13">
    <location>
        <begin position="22"/>
        <end position="321"/>
    </location>
</feature>
<keyword evidence="9" id="KW-0864">Zinc transport</keyword>
<evidence type="ECO:0000256" key="5">
    <source>
        <dbReference type="ARBA" id="ARBA00022723"/>
    </source>
</evidence>
<evidence type="ECO:0000256" key="2">
    <source>
        <dbReference type="ARBA" id="ARBA00011028"/>
    </source>
</evidence>
<evidence type="ECO:0000256" key="1">
    <source>
        <dbReference type="ARBA" id="ARBA00004418"/>
    </source>
</evidence>
<keyword evidence="15" id="KW-1185">Reference proteome</keyword>
<evidence type="ECO:0000256" key="6">
    <source>
        <dbReference type="ARBA" id="ARBA00022729"/>
    </source>
</evidence>
<dbReference type="STRING" id="1353537.TP2_01660"/>
<evidence type="ECO:0000256" key="8">
    <source>
        <dbReference type="ARBA" id="ARBA00022833"/>
    </source>
</evidence>
<keyword evidence="11" id="KW-1015">Disulfide bond</keyword>
<comment type="caution">
    <text evidence="14">The sequence shown here is derived from an EMBL/GenBank/DDBJ whole genome shotgun (WGS) entry which is preliminary data.</text>
</comment>
<comment type="similarity">
    <text evidence="2">Belongs to the bacterial solute-binding protein 9 family.</text>
</comment>
<keyword evidence="7" id="KW-0574">Periplasm</keyword>
<evidence type="ECO:0000256" key="9">
    <source>
        <dbReference type="ARBA" id="ARBA00022906"/>
    </source>
</evidence>
<sequence length="321" mass="34440">MTSRLPLFFAALTAVPGLAQAAVPDVLTDIPPVQSLVAQVMGDLGQPGILLSQGSDPHDFQLRPSQARDLQNANLVFWIGPELEPWLKRAIDGIEVKGETVELLESPGTYRRQFGENDPHDHSHDEHDDHAKAADAHEGEAEAGHMHEGTDPHAWLDPANAEAWIDTIASQLGAADPENAAIYRANADAAKARITKMDAEIRGELTPIADKPFLVFHDAYGYFADHYGLQVAGALSLGDAATPGAAHLTEMRKTATDSGAVCIFPEAQHDPKMVSLLVQDTPVKLGEALDPSGSSLEYGPDLYETLMRSMAQKLTSCLSGS</sequence>